<dbReference type="Pfam" id="PF01428">
    <property type="entry name" value="zf-AN1"/>
    <property type="match status" value="2"/>
</dbReference>
<keyword evidence="1" id="KW-0479">Metal-binding</keyword>
<dbReference type="GO" id="GO:0045047">
    <property type="term" value="P:protein targeting to ER"/>
    <property type="evidence" value="ECO:0007669"/>
    <property type="project" value="TreeGrafter"/>
</dbReference>
<feature type="region of interest" description="Disordered" evidence="5">
    <location>
        <begin position="148"/>
        <end position="190"/>
    </location>
</feature>
<keyword evidence="4" id="KW-0862">Zinc</keyword>
<dbReference type="InterPro" id="IPR057357">
    <property type="entry name" value="Znf-C2H2_ZFAND2A/B"/>
</dbReference>
<accession>A0A8J1TIJ1</accession>
<feature type="compositionally biased region" description="Basic and acidic residues" evidence="5">
    <location>
        <begin position="278"/>
        <end position="288"/>
    </location>
</feature>
<evidence type="ECO:0000256" key="2">
    <source>
        <dbReference type="ARBA" id="ARBA00022737"/>
    </source>
</evidence>
<name>A0A8J1TIJ1_OWEFU</name>
<feature type="compositionally biased region" description="Low complexity" evidence="5">
    <location>
        <begin position="161"/>
        <end position="182"/>
    </location>
</feature>
<feature type="compositionally biased region" description="Polar residues" evidence="5">
    <location>
        <begin position="266"/>
        <end position="277"/>
    </location>
</feature>
<dbReference type="InterPro" id="IPR035896">
    <property type="entry name" value="AN1-like_Znf"/>
</dbReference>
<dbReference type="OrthoDB" id="431929at2759"/>
<keyword evidence="2" id="KW-0677">Repeat</keyword>
<evidence type="ECO:0000256" key="4">
    <source>
        <dbReference type="ARBA" id="ARBA00022833"/>
    </source>
</evidence>
<feature type="compositionally biased region" description="Low complexity" evidence="5">
    <location>
        <begin position="237"/>
        <end position="261"/>
    </location>
</feature>
<dbReference type="GO" id="GO:0005783">
    <property type="term" value="C:endoplasmic reticulum"/>
    <property type="evidence" value="ECO:0007669"/>
    <property type="project" value="TreeGrafter"/>
</dbReference>
<dbReference type="Gene3D" id="4.10.1110.10">
    <property type="entry name" value="AN1-like Zinc finger"/>
    <property type="match status" value="2"/>
</dbReference>
<evidence type="ECO:0000256" key="1">
    <source>
        <dbReference type="ARBA" id="ARBA00022723"/>
    </source>
</evidence>
<dbReference type="PANTHER" id="PTHR14677:SF20">
    <property type="entry name" value="ZINC FINGER AN1-TYPE CONTAINING 2A-RELATED"/>
    <property type="match status" value="1"/>
</dbReference>
<evidence type="ECO:0000256" key="5">
    <source>
        <dbReference type="SAM" id="MobiDB-lite"/>
    </source>
</evidence>
<dbReference type="InterPro" id="IPR000058">
    <property type="entry name" value="Znf_AN1"/>
</dbReference>
<evidence type="ECO:0000313" key="7">
    <source>
        <dbReference type="Proteomes" id="UP000749559"/>
    </source>
</evidence>
<dbReference type="AlphaFoldDB" id="A0A8J1TIJ1"/>
<dbReference type="Pfam" id="PF25403">
    <property type="entry name" value="zf-C2H2_ZFAND2"/>
    <property type="match status" value="1"/>
</dbReference>
<dbReference type="GO" id="GO:0008270">
    <property type="term" value="F:zinc ion binding"/>
    <property type="evidence" value="ECO:0007669"/>
    <property type="project" value="UniProtKB-KW"/>
</dbReference>
<dbReference type="PANTHER" id="PTHR14677">
    <property type="entry name" value="ARSENITE INDUCUBLE RNA ASSOCIATED PROTEIN AIP-1-RELATED"/>
    <property type="match status" value="1"/>
</dbReference>
<dbReference type="EMBL" id="CAIIXF020000002">
    <property type="protein sequence ID" value="CAH1778123.1"/>
    <property type="molecule type" value="Genomic_DNA"/>
</dbReference>
<comment type="caution">
    <text evidence="6">The sequence shown here is derived from an EMBL/GenBank/DDBJ whole genome shotgun (WGS) entry which is preliminary data.</text>
</comment>
<dbReference type="SMART" id="SM00154">
    <property type="entry name" value="ZnF_AN1"/>
    <property type="match status" value="2"/>
</dbReference>
<evidence type="ECO:0000313" key="6">
    <source>
        <dbReference type="EMBL" id="CAH1778123.1"/>
    </source>
</evidence>
<keyword evidence="3" id="KW-0863">Zinc-finger</keyword>
<feature type="region of interest" description="Disordered" evidence="5">
    <location>
        <begin position="232"/>
        <end position="288"/>
    </location>
</feature>
<protein>
    <submittedName>
        <fullName evidence="6">Uncharacterized protein</fullName>
    </submittedName>
</protein>
<organism evidence="6 7">
    <name type="scientific">Owenia fusiformis</name>
    <name type="common">Polychaete worm</name>
    <dbReference type="NCBI Taxonomy" id="6347"/>
    <lineage>
        <taxon>Eukaryota</taxon>
        <taxon>Metazoa</taxon>
        <taxon>Spiralia</taxon>
        <taxon>Lophotrochozoa</taxon>
        <taxon>Annelida</taxon>
        <taxon>Polychaeta</taxon>
        <taxon>Sedentaria</taxon>
        <taxon>Canalipalpata</taxon>
        <taxon>Sabellida</taxon>
        <taxon>Oweniida</taxon>
        <taxon>Oweniidae</taxon>
        <taxon>Owenia</taxon>
    </lineage>
</organism>
<dbReference type="Proteomes" id="UP000749559">
    <property type="component" value="Unassembled WGS sequence"/>
</dbReference>
<dbReference type="GO" id="GO:0043161">
    <property type="term" value="P:proteasome-mediated ubiquitin-dependent protein catabolic process"/>
    <property type="evidence" value="ECO:0007669"/>
    <property type="project" value="TreeGrafter"/>
</dbReference>
<sequence length="288" mass="32259">MKMEFPDLGKNCSEKHCKKLDFLPMKCDACRDIFCKDHIQYEVHECKESYKKDNWVPLCPLCSKPIPVKPGETPDIQVGRHIDSDCQSDPAKERRGKVYTNRCNNKGCKTKELVPVICDKCHLNYCLKHRHETDHNCQGFQGTNKGISKAGAAAARRNHVPSGSGSKPQKSSNKPQQNKPQQTTLTNYGFGRDLNRERQERMRGQQGNDINTLQAGMSEDEAMARALQLSMQTSDNTQPTTKPTTQQEEQEAADLALARAIAESEAQASNNSGNNTNRESKDRSCMVS</sequence>
<dbReference type="PROSITE" id="PS51039">
    <property type="entry name" value="ZF_AN1"/>
    <property type="match status" value="2"/>
</dbReference>
<gene>
    <name evidence="6" type="ORF">OFUS_LOCUS5088</name>
</gene>
<proteinExistence type="predicted"/>
<dbReference type="SUPFAM" id="SSF118310">
    <property type="entry name" value="AN1-like Zinc finger"/>
    <property type="match status" value="2"/>
</dbReference>
<evidence type="ECO:0000256" key="3">
    <source>
        <dbReference type="ARBA" id="ARBA00022771"/>
    </source>
</evidence>
<keyword evidence="7" id="KW-1185">Reference proteome</keyword>
<reference evidence="6" key="1">
    <citation type="submission" date="2022-03" db="EMBL/GenBank/DDBJ databases">
        <authorList>
            <person name="Martin C."/>
        </authorList>
    </citation>
    <scope>NUCLEOTIDE SEQUENCE</scope>
</reference>